<dbReference type="KEGG" id="sgra:EX895_005883"/>
<dbReference type="RefSeq" id="XP_029736788.1">
    <property type="nucleotide sequence ID" value="XM_029886475.1"/>
</dbReference>
<comment type="caution">
    <text evidence="2">The sequence shown here is derived from an EMBL/GenBank/DDBJ whole genome shotgun (WGS) entry which is preliminary data.</text>
</comment>
<dbReference type="AlphaFoldDB" id="A0A4U7KLH0"/>
<keyword evidence="1" id="KW-0732">Signal</keyword>
<dbReference type="OrthoDB" id="10427565at2759"/>
<evidence type="ECO:0000313" key="3">
    <source>
        <dbReference type="Proteomes" id="UP000306050"/>
    </source>
</evidence>
<gene>
    <name evidence="2" type="ORF">EX895_005883</name>
</gene>
<protein>
    <recommendedName>
        <fullName evidence="4">Mig1 protein</fullName>
    </recommendedName>
</protein>
<evidence type="ECO:0000313" key="2">
    <source>
        <dbReference type="EMBL" id="TKY84803.1"/>
    </source>
</evidence>
<dbReference type="Proteomes" id="UP000306050">
    <property type="component" value="Chromosome SGRAM_8"/>
</dbReference>
<organism evidence="2 3">
    <name type="scientific">Sporisorium graminicola</name>
    <dbReference type="NCBI Taxonomy" id="280036"/>
    <lineage>
        <taxon>Eukaryota</taxon>
        <taxon>Fungi</taxon>
        <taxon>Dikarya</taxon>
        <taxon>Basidiomycota</taxon>
        <taxon>Ustilaginomycotina</taxon>
        <taxon>Ustilaginomycetes</taxon>
        <taxon>Ustilaginales</taxon>
        <taxon>Ustilaginaceae</taxon>
        <taxon>Sporisorium</taxon>
    </lineage>
</organism>
<evidence type="ECO:0000256" key="1">
    <source>
        <dbReference type="SAM" id="SignalP"/>
    </source>
</evidence>
<sequence length="179" mass="19758">MLTEQRYSTLFLALVFALIQTVLIAADGEAVCSVKPPLLPNNHLYTQHCGDNSRTLWPCFTHSSGSLYGTDILRFTPLGQFEEDGILLAKDADLVDFTPRDADRSFAINYYQVGIQLEYSPVRPGCGVLSVNKYDVNSKYRMTVTSGTEGASALGDTGDDNGAQVTTCTKMYHIRLFKE</sequence>
<dbReference type="GeneID" id="40728778"/>
<proteinExistence type="predicted"/>
<name>A0A4U7KLH0_9BASI</name>
<feature type="signal peptide" evidence="1">
    <location>
        <begin position="1"/>
        <end position="25"/>
    </location>
</feature>
<keyword evidence="3" id="KW-1185">Reference proteome</keyword>
<evidence type="ECO:0008006" key="4">
    <source>
        <dbReference type="Google" id="ProtNLM"/>
    </source>
</evidence>
<accession>A0A4U7KLH0</accession>
<feature type="chain" id="PRO_5020767400" description="Mig1 protein" evidence="1">
    <location>
        <begin position="26"/>
        <end position="179"/>
    </location>
</feature>
<reference evidence="2 3" key="1">
    <citation type="submission" date="2019-05" db="EMBL/GenBank/DDBJ databases">
        <title>Sporisorium graminicola CBS 10092 draft sequencing and annotation.</title>
        <authorList>
            <person name="Solano-Gonzalez S."/>
            <person name="Caddick M.X."/>
            <person name="Darby A."/>
        </authorList>
    </citation>
    <scope>NUCLEOTIDE SEQUENCE [LARGE SCALE GENOMIC DNA]</scope>
    <source>
        <strain evidence="2 3">CBS 10092</strain>
    </source>
</reference>
<dbReference type="EMBL" id="SRRM01000021">
    <property type="protein sequence ID" value="TKY84803.1"/>
    <property type="molecule type" value="Genomic_DNA"/>
</dbReference>